<accession>A0A0N4U5M0</accession>
<evidence type="ECO:0000313" key="4">
    <source>
        <dbReference type="WBParaSite" id="DME_0000215301-mRNA-1"/>
    </source>
</evidence>
<evidence type="ECO:0000313" key="2">
    <source>
        <dbReference type="Proteomes" id="UP000038040"/>
    </source>
</evidence>
<organism evidence="2 4">
    <name type="scientific">Dracunculus medinensis</name>
    <name type="common">Guinea worm</name>
    <dbReference type="NCBI Taxonomy" id="318479"/>
    <lineage>
        <taxon>Eukaryota</taxon>
        <taxon>Metazoa</taxon>
        <taxon>Ecdysozoa</taxon>
        <taxon>Nematoda</taxon>
        <taxon>Chromadorea</taxon>
        <taxon>Rhabditida</taxon>
        <taxon>Spirurina</taxon>
        <taxon>Dracunculoidea</taxon>
        <taxon>Dracunculidae</taxon>
        <taxon>Dracunculus</taxon>
    </lineage>
</organism>
<dbReference type="Proteomes" id="UP000038040">
    <property type="component" value="Unplaced"/>
</dbReference>
<dbReference type="WBParaSite" id="DME_0000215301-mRNA-1">
    <property type="protein sequence ID" value="DME_0000215301-mRNA-1"/>
    <property type="gene ID" value="DME_0000215301"/>
</dbReference>
<reference evidence="4" key="1">
    <citation type="submission" date="2017-02" db="UniProtKB">
        <authorList>
            <consortium name="WormBaseParasite"/>
        </authorList>
    </citation>
    <scope>IDENTIFICATION</scope>
</reference>
<sequence>MDYWINSSSLQKGLLERRKVVDDQTFLRTEESRPEAILIGIHCRLPNAKHKADKSGDEPLQLTRNAKIKHIFYRSTFEFRFRNFSEAAEISCQTCMNKELLFSCVPADRTPTKCQPFSELLFSCVPADRTPTKCQPKAALSSDILSILTIVLDEYKAIY</sequence>
<protein>
    <submittedName>
        <fullName evidence="1 4">Uncharacterized protein</fullName>
    </submittedName>
</protein>
<dbReference type="Proteomes" id="UP000274756">
    <property type="component" value="Unassembled WGS sequence"/>
</dbReference>
<keyword evidence="3" id="KW-1185">Reference proteome</keyword>
<gene>
    <name evidence="1" type="ORF">DME_LOCUS6513</name>
</gene>
<evidence type="ECO:0000313" key="1">
    <source>
        <dbReference type="EMBL" id="VDN56540.1"/>
    </source>
</evidence>
<name>A0A0N4U5M0_DRAME</name>
<proteinExistence type="predicted"/>
<dbReference type="EMBL" id="UYYG01001156">
    <property type="protein sequence ID" value="VDN56540.1"/>
    <property type="molecule type" value="Genomic_DNA"/>
</dbReference>
<dbReference type="AlphaFoldDB" id="A0A0N4U5M0"/>
<reference evidence="1 3" key="2">
    <citation type="submission" date="2018-11" db="EMBL/GenBank/DDBJ databases">
        <authorList>
            <consortium name="Pathogen Informatics"/>
        </authorList>
    </citation>
    <scope>NUCLEOTIDE SEQUENCE [LARGE SCALE GENOMIC DNA]</scope>
</reference>
<evidence type="ECO:0000313" key="3">
    <source>
        <dbReference type="Proteomes" id="UP000274756"/>
    </source>
</evidence>